<dbReference type="EMBL" id="CP002843">
    <property type="protein sequence ID" value="AEH55898.1"/>
    <property type="molecule type" value="Genomic_DNA"/>
</dbReference>
<evidence type="ECO:0000313" key="1">
    <source>
        <dbReference type="EMBL" id="AEH55898.1"/>
    </source>
</evidence>
<proteinExistence type="predicted"/>
<dbReference type="KEGG" id="scp:HMPREF0833_10867"/>
<sequence length="42" mass="5084">MFSSHLEPPKLFSPILSYLDQKFTNIYHLNKNKMEEKMQLLE</sequence>
<gene>
    <name evidence="1" type="ordered locus">HMPREF0833_10867</name>
</gene>
<organism evidence="1 2">
    <name type="scientific">Streptococcus parasanguinis (strain ATCC 15912 / DSM 6778 / CIP 104372 / LMG 14537)</name>
    <dbReference type="NCBI Taxonomy" id="760570"/>
    <lineage>
        <taxon>Bacteria</taxon>
        <taxon>Bacillati</taxon>
        <taxon>Bacillota</taxon>
        <taxon>Bacilli</taxon>
        <taxon>Lactobacillales</taxon>
        <taxon>Streptococcaceae</taxon>
        <taxon>Streptococcus</taxon>
    </lineage>
</organism>
<dbReference type="AlphaFoldDB" id="F8DIW3"/>
<dbReference type="HOGENOM" id="CLU_3258421_0_0_9"/>
<dbReference type="Proteomes" id="UP000001502">
    <property type="component" value="Chromosome"/>
</dbReference>
<accession>F8DIW3</accession>
<reference evidence="2" key="1">
    <citation type="submission" date="2011-06" db="EMBL/GenBank/DDBJ databases">
        <title>Complete sequence of Streptococcus parasanguinis strain ATCC 15912.</title>
        <authorList>
            <person name="Muzny D."/>
            <person name="Qin X."/>
            <person name="Buhay C."/>
            <person name="Dugan-Rocha S."/>
            <person name="Ding Y."/>
            <person name="Chen G."/>
            <person name="Hawes A."/>
            <person name="Holder M."/>
            <person name="Jhangiani S."/>
            <person name="Johnson A."/>
            <person name="Khan Z."/>
            <person name="Li Z."/>
            <person name="Liu W."/>
            <person name="Liu X."/>
            <person name="Perez L."/>
            <person name="Shen H."/>
            <person name="Wang Q."/>
            <person name="Watt J."/>
            <person name="Xi L."/>
            <person name="Xin Y."/>
            <person name="Zhou J."/>
            <person name="Deng J."/>
            <person name="Jiang H."/>
            <person name="Liu Y."/>
            <person name="Qu J."/>
            <person name="Song X.-Z."/>
            <person name="Zhang L."/>
            <person name="Villasana D."/>
            <person name="Johnson A."/>
            <person name="Liu J."/>
            <person name="Liyanage D."/>
            <person name="Lorensuhewa L."/>
            <person name="Robinson T."/>
            <person name="Song A."/>
            <person name="Song B.-B."/>
            <person name="Dinh H."/>
            <person name="Thornton R."/>
            <person name="Coyle M."/>
            <person name="Francisco L."/>
            <person name="Jackson L."/>
            <person name="Javaid M."/>
            <person name="Korchina V."/>
            <person name="Kovar C."/>
            <person name="Mata R."/>
            <person name="Mathew T."/>
            <person name="Ngo R."/>
            <person name="Nguyen L."/>
            <person name="Nguyen N."/>
            <person name="Okwuonu G."/>
            <person name="Ongeri F."/>
            <person name="Pham C."/>
            <person name="Simmons D."/>
            <person name="Wilczek-Boney K."/>
            <person name="Hale W."/>
            <person name="Jakkamsetti A."/>
            <person name="Pham P."/>
            <person name="Ruth R."/>
            <person name="San Lucas F."/>
            <person name="Warren J."/>
            <person name="Zhang J."/>
            <person name="Zhao Z."/>
            <person name="Zhou C."/>
            <person name="Zhu D."/>
            <person name="Lee S."/>
            <person name="Bess C."/>
            <person name="Blankenburg K."/>
            <person name="Forbes L."/>
            <person name="Fu Q."/>
            <person name="Gubbala S."/>
            <person name="Hirani K."/>
            <person name="Jayaseelan J.C."/>
            <person name="Lara F."/>
            <person name="Munidasa M."/>
            <person name="Palculict T."/>
            <person name="Patil S."/>
            <person name="Pu L.-L."/>
            <person name="Saada N."/>
            <person name="Tang L."/>
            <person name="Weissenberger G."/>
            <person name="Zhu Y."/>
            <person name="Hemphill L."/>
            <person name="Shang Y."/>
            <person name="Youmans B."/>
            <person name="Ayvaz T."/>
            <person name="Ross M."/>
            <person name="Santibanez J."/>
            <person name="Aqrawi P."/>
            <person name="Gross S."/>
            <person name="Joshi V."/>
            <person name="Fowler G."/>
            <person name="Nazareth L."/>
            <person name="Reid J."/>
            <person name="Worley K."/>
            <person name="Petrosino J."/>
            <person name="Highlander S."/>
            <person name="Gibbs R."/>
        </authorList>
    </citation>
    <scope>NUCLEOTIDE SEQUENCE [LARGE SCALE GENOMIC DNA]</scope>
    <source>
        <strain evidence="2">ATCC 15912 / DSM 6778 / CIP 104372 / LMG 14537</strain>
    </source>
</reference>
<name>F8DIW3_STREP</name>
<protein>
    <submittedName>
        <fullName evidence="1">Uncharacterized protein</fullName>
    </submittedName>
</protein>
<evidence type="ECO:0000313" key="2">
    <source>
        <dbReference type="Proteomes" id="UP000001502"/>
    </source>
</evidence>